<reference evidence="7" key="1">
    <citation type="submission" date="2019-02" db="EMBL/GenBank/DDBJ databases">
        <authorList>
            <person name="Li S.-H."/>
        </authorList>
    </citation>
    <scope>NUCLEOTIDE SEQUENCE</scope>
    <source>
        <strain evidence="7">IMCC11814</strain>
    </source>
</reference>
<sequence>MTGAVTPELKLPPKVSGEKPGVGHMEEFSVNFARFLMRCNSECGELAEYNMAGQQTVLMSGPRAQEAFLKGLDKHLSRAAAYQATVPVFGKGVIFDAPPDRMKTQLKIQVDALRYQNMKSYAAVIAEEVEAWVSDWGEEGELDFLDEFISLTLNTACHCLLGADFRYRMTAEFKALYHDLEKGLQAIAFVDPYLQQPLFEARDNARARLQELISEIIAERRADPDKIYGDALETFMSGTYSDGSLLSDNEITGLVIATMFAGHHTSSGTAAWTAVELARCPEYMADILEELTALFGEGQDLTFENLREIPRLEAFIEEVLRLHPPLVLLMRRVIEDINYDGTLIEAGKTVAISTYGSHRNPAFFPEPETFNPHRDRANTPEMMWAYIPFGGGPHKCAGNAFALMQLKSIFAALLPKYDFELVDSAENYQDDLSAIVLKPSSPSRLRYRRRA</sequence>
<evidence type="ECO:0000256" key="2">
    <source>
        <dbReference type="ARBA" id="ARBA00022617"/>
    </source>
</evidence>
<dbReference type="PROSITE" id="PS00086">
    <property type="entry name" value="CYTOCHROME_P450"/>
    <property type="match status" value="1"/>
</dbReference>
<dbReference type="SUPFAM" id="SSF48264">
    <property type="entry name" value="Cytochrome P450"/>
    <property type="match status" value="1"/>
</dbReference>
<keyword evidence="2 5" id="KW-0349">Heme</keyword>
<keyword evidence="5" id="KW-0503">Monooxygenase</keyword>
<dbReference type="PRINTS" id="PR00385">
    <property type="entry name" value="P450"/>
</dbReference>
<dbReference type="InterPro" id="IPR001128">
    <property type="entry name" value="Cyt_P450"/>
</dbReference>
<dbReference type="Pfam" id="PF00067">
    <property type="entry name" value="p450"/>
    <property type="match status" value="1"/>
</dbReference>
<keyword evidence="4 5" id="KW-0408">Iron</keyword>
<keyword evidence="8" id="KW-1185">Reference proteome</keyword>
<dbReference type="PANTHER" id="PTHR24304">
    <property type="entry name" value="CYTOCHROME P450 FAMILY 7"/>
    <property type="match status" value="1"/>
</dbReference>
<accession>A0ABT3T5E0</accession>
<dbReference type="InterPro" id="IPR017972">
    <property type="entry name" value="Cyt_P450_CS"/>
</dbReference>
<dbReference type="EMBL" id="SHNO01000001">
    <property type="protein sequence ID" value="MCX2977026.1"/>
    <property type="molecule type" value="Genomic_DNA"/>
</dbReference>
<dbReference type="InterPro" id="IPR002403">
    <property type="entry name" value="Cyt_P450_E_grp-IV"/>
</dbReference>
<dbReference type="CDD" id="cd11042">
    <property type="entry name" value="CYP51-like"/>
    <property type="match status" value="1"/>
</dbReference>
<keyword evidence="3 5" id="KW-0479">Metal-binding</keyword>
<dbReference type="PANTHER" id="PTHR24304:SF2">
    <property type="entry name" value="24-HYDROXYCHOLESTEROL 7-ALPHA-HYDROXYLASE"/>
    <property type="match status" value="1"/>
</dbReference>
<dbReference type="Proteomes" id="UP001143304">
    <property type="component" value="Unassembled WGS sequence"/>
</dbReference>
<feature type="region of interest" description="Disordered" evidence="6">
    <location>
        <begin position="1"/>
        <end position="20"/>
    </location>
</feature>
<comment type="caution">
    <text evidence="7">The sequence shown here is derived from an EMBL/GenBank/DDBJ whole genome shotgun (WGS) entry which is preliminary data.</text>
</comment>
<dbReference type="PRINTS" id="PR00465">
    <property type="entry name" value="EP450IV"/>
</dbReference>
<evidence type="ECO:0000313" key="8">
    <source>
        <dbReference type="Proteomes" id="UP001143304"/>
    </source>
</evidence>
<dbReference type="InterPro" id="IPR050529">
    <property type="entry name" value="CYP450_sterol_14alpha_dmase"/>
</dbReference>
<protein>
    <submittedName>
        <fullName evidence="7">Cytochrome P450</fullName>
    </submittedName>
</protein>
<evidence type="ECO:0000313" key="7">
    <source>
        <dbReference type="EMBL" id="MCX2977026.1"/>
    </source>
</evidence>
<gene>
    <name evidence="7" type="ORF">EYC82_06630</name>
</gene>
<dbReference type="InterPro" id="IPR036396">
    <property type="entry name" value="Cyt_P450_sf"/>
</dbReference>
<name>A0ABT3T5E0_9GAMM</name>
<keyword evidence="5" id="KW-0560">Oxidoreductase</keyword>
<evidence type="ECO:0000256" key="3">
    <source>
        <dbReference type="ARBA" id="ARBA00022723"/>
    </source>
</evidence>
<dbReference type="Gene3D" id="1.10.630.10">
    <property type="entry name" value="Cytochrome P450"/>
    <property type="match status" value="1"/>
</dbReference>
<comment type="similarity">
    <text evidence="1 5">Belongs to the cytochrome P450 family.</text>
</comment>
<evidence type="ECO:0000256" key="6">
    <source>
        <dbReference type="SAM" id="MobiDB-lite"/>
    </source>
</evidence>
<evidence type="ECO:0000256" key="4">
    <source>
        <dbReference type="ARBA" id="ARBA00023004"/>
    </source>
</evidence>
<organism evidence="7 8">
    <name type="scientific">Candidatus Marimicrobium litorale</name>
    <dbReference type="NCBI Taxonomy" id="2518991"/>
    <lineage>
        <taxon>Bacteria</taxon>
        <taxon>Pseudomonadati</taxon>
        <taxon>Pseudomonadota</taxon>
        <taxon>Gammaproteobacteria</taxon>
        <taxon>Cellvibrionales</taxon>
        <taxon>Halieaceae</taxon>
        <taxon>Marimicrobium</taxon>
    </lineage>
</organism>
<evidence type="ECO:0000256" key="1">
    <source>
        <dbReference type="ARBA" id="ARBA00010617"/>
    </source>
</evidence>
<dbReference type="RefSeq" id="WP_279248754.1">
    <property type="nucleotide sequence ID" value="NZ_SHNO01000001.1"/>
</dbReference>
<evidence type="ECO:0000256" key="5">
    <source>
        <dbReference type="RuleBase" id="RU000461"/>
    </source>
</evidence>
<proteinExistence type="inferred from homology"/>